<feature type="region of interest" description="Disordered" evidence="1">
    <location>
        <begin position="187"/>
        <end position="249"/>
    </location>
</feature>
<gene>
    <name evidence="2" type="ORF">HED64_14290</name>
</gene>
<protein>
    <submittedName>
        <fullName evidence="2">Uncharacterized protein</fullName>
    </submittedName>
</protein>
<evidence type="ECO:0000313" key="2">
    <source>
        <dbReference type="EMBL" id="NKG21869.1"/>
    </source>
</evidence>
<evidence type="ECO:0000256" key="1">
    <source>
        <dbReference type="SAM" id="MobiDB-lite"/>
    </source>
</evidence>
<comment type="caution">
    <text evidence="2">The sequence shown here is derived from an EMBL/GenBank/DDBJ whole genome shotgun (WGS) entry which is preliminary data.</text>
</comment>
<feature type="compositionally biased region" description="Low complexity" evidence="1">
    <location>
        <begin position="90"/>
        <end position="104"/>
    </location>
</feature>
<dbReference type="EMBL" id="JAAWVT010000007">
    <property type="protein sequence ID" value="NKG21869.1"/>
    <property type="molecule type" value="Genomic_DNA"/>
</dbReference>
<feature type="region of interest" description="Disordered" evidence="1">
    <location>
        <begin position="65"/>
        <end position="105"/>
    </location>
</feature>
<feature type="compositionally biased region" description="Basic and acidic residues" evidence="1">
    <location>
        <begin position="65"/>
        <end position="87"/>
    </location>
</feature>
<sequence>MHDELHLPWSMGRLVEKQKVLAQEVSDLLAEAKTVDATEDAKFGPSRLGDGLPVELADRRARASLEEEAAGKARAEAEEKARDRGDDDITAAGDKAAKAAVPKPKAQRNFTDLDAWTMKRADGSFSYCYKGQAVVDEYRQVIVAAEYGTEFFISTGRKKHATPIPKAPRGRIPANATVGERMARKLKTTAGKGSVPGARPSSSRCSADPHPAGQAPVAPRVVEGCPGEEAAGLPATTKKLHSYREESPA</sequence>
<reference evidence="2 3" key="1">
    <citation type="submission" date="2020-04" db="EMBL/GenBank/DDBJ databases">
        <title>Paeniglutamicibacter sp. ANT13_2, a novel actinomycete isolated from sediment in Antarctica.</title>
        <authorList>
            <person name="Sakdapetsiri C."/>
            <person name="Pinyakong O."/>
        </authorList>
    </citation>
    <scope>NUCLEOTIDE SEQUENCE [LARGE SCALE GENOMIC DNA]</scope>
    <source>
        <strain evidence="2 3">ANT13_2</strain>
    </source>
</reference>
<keyword evidence="3" id="KW-1185">Reference proteome</keyword>
<name>A0ABX1G6J3_9MICC</name>
<evidence type="ECO:0000313" key="3">
    <source>
        <dbReference type="Proteomes" id="UP000746595"/>
    </source>
</evidence>
<proteinExistence type="predicted"/>
<accession>A0ABX1G6J3</accession>
<organism evidence="2 3">
    <name type="scientific">Paeniglutamicibacter terrestris</name>
    <dbReference type="NCBI Taxonomy" id="2723403"/>
    <lineage>
        <taxon>Bacteria</taxon>
        <taxon>Bacillati</taxon>
        <taxon>Actinomycetota</taxon>
        <taxon>Actinomycetes</taxon>
        <taxon>Micrococcales</taxon>
        <taxon>Micrococcaceae</taxon>
        <taxon>Paeniglutamicibacter</taxon>
    </lineage>
</organism>
<dbReference type="Proteomes" id="UP000746595">
    <property type="component" value="Unassembled WGS sequence"/>
</dbReference>